<proteinExistence type="predicted"/>
<comment type="caution">
    <text evidence="1">The sequence shown here is derived from an EMBL/GenBank/DDBJ whole genome shotgun (WGS) entry which is preliminary data.</text>
</comment>
<organism evidence="1 2">
    <name type="scientific">Canavalia gladiata</name>
    <name type="common">Sword bean</name>
    <name type="synonym">Dolichos gladiatus</name>
    <dbReference type="NCBI Taxonomy" id="3824"/>
    <lineage>
        <taxon>Eukaryota</taxon>
        <taxon>Viridiplantae</taxon>
        <taxon>Streptophyta</taxon>
        <taxon>Embryophyta</taxon>
        <taxon>Tracheophyta</taxon>
        <taxon>Spermatophyta</taxon>
        <taxon>Magnoliopsida</taxon>
        <taxon>eudicotyledons</taxon>
        <taxon>Gunneridae</taxon>
        <taxon>Pentapetalae</taxon>
        <taxon>rosids</taxon>
        <taxon>fabids</taxon>
        <taxon>Fabales</taxon>
        <taxon>Fabaceae</taxon>
        <taxon>Papilionoideae</taxon>
        <taxon>50 kb inversion clade</taxon>
        <taxon>NPAAA clade</taxon>
        <taxon>indigoferoid/millettioid clade</taxon>
        <taxon>Phaseoleae</taxon>
        <taxon>Canavalia</taxon>
    </lineage>
</organism>
<dbReference type="Proteomes" id="UP001367508">
    <property type="component" value="Unassembled WGS sequence"/>
</dbReference>
<gene>
    <name evidence="1" type="ORF">VNO77_27037</name>
</gene>
<dbReference type="EMBL" id="JAYMYQ010000006">
    <property type="protein sequence ID" value="KAK7323560.1"/>
    <property type="molecule type" value="Genomic_DNA"/>
</dbReference>
<protein>
    <submittedName>
        <fullName evidence="1">Uncharacterized protein</fullName>
    </submittedName>
</protein>
<reference evidence="1 2" key="1">
    <citation type="submission" date="2024-01" db="EMBL/GenBank/DDBJ databases">
        <title>The genomes of 5 underutilized Papilionoideae crops provide insights into root nodulation and disease resistanc.</title>
        <authorList>
            <person name="Jiang F."/>
        </authorList>
    </citation>
    <scope>NUCLEOTIDE SEQUENCE [LARGE SCALE GENOMIC DNA]</scope>
    <source>
        <strain evidence="1">LVBAO_FW01</strain>
        <tissue evidence="1">Leaves</tissue>
    </source>
</reference>
<dbReference type="AlphaFoldDB" id="A0AAN9KTE7"/>
<evidence type="ECO:0000313" key="1">
    <source>
        <dbReference type="EMBL" id="KAK7323560.1"/>
    </source>
</evidence>
<evidence type="ECO:0000313" key="2">
    <source>
        <dbReference type="Proteomes" id="UP001367508"/>
    </source>
</evidence>
<keyword evidence="2" id="KW-1185">Reference proteome</keyword>
<sequence>MRWLKQRLNHGVLGSPRLSSRITCLNSLNLIPSIQNSYKGTMRNTENKHECSEPLITMVYPNACKSYLEGKEQKLQSQLPIHFLKEIPPLLSLPASSILVRTHPKIAKTSFLPPLGPRRAILEEKPRAFVPLGRKKEV</sequence>
<accession>A0AAN9KTE7</accession>
<name>A0AAN9KTE7_CANGL</name>